<dbReference type="InterPro" id="IPR001478">
    <property type="entry name" value="PDZ"/>
</dbReference>
<dbReference type="PROSITE" id="PS50106">
    <property type="entry name" value="PDZ"/>
    <property type="match status" value="1"/>
</dbReference>
<keyword evidence="3" id="KW-1185">Reference proteome</keyword>
<dbReference type="AlphaFoldDB" id="A0A3P7NTQ8"/>
<sequence>PPPRKSHCRRSSGAKVLSSIKKSIGSIRRAVSADRQDKSLVSSFSSATTRSWKRRSSESTLCSPKLSTNVDRNEVSASQDAVTCVQLKTFSDKSYLFQLKRTSTAIQFGFYIAKDAHGLYVSRINSPDYFAQMSNFIHVSDRILEVQGISAAGLDIATVSGLLLGCHIATFRVKPNKPTVSTRSRSPFRHR</sequence>
<accession>A0A3P7NTQ8</accession>
<organism evidence="2 3">
    <name type="scientific">Dibothriocephalus latus</name>
    <name type="common">Fish tapeworm</name>
    <name type="synonym">Diphyllobothrium latum</name>
    <dbReference type="NCBI Taxonomy" id="60516"/>
    <lineage>
        <taxon>Eukaryota</taxon>
        <taxon>Metazoa</taxon>
        <taxon>Spiralia</taxon>
        <taxon>Lophotrochozoa</taxon>
        <taxon>Platyhelminthes</taxon>
        <taxon>Cestoda</taxon>
        <taxon>Eucestoda</taxon>
        <taxon>Diphyllobothriidea</taxon>
        <taxon>Diphyllobothriidae</taxon>
        <taxon>Dibothriocephalus</taxon>
    </lineage>
</organism>
<proteinExistence type="predicted"/>
<feature type="domain" description="PDZ" evidence="1">
    <location>
        <begin position="96"/>
        <end position="163"/>
    </location>
</feature>
<gene>
    <name evidence="2" type="ORF">DILT_LOCUS8140</name>
</gene>
<dbReference type="OrthoDB" id="6244601at2759"/>
<dbReference type="Proteomes" id="UP000281553">
    <property type="component" value="Unassembled WGS sequence"/>
</dbReference>
<evidence type="ECO:0000313" key="2">
    <source>
        <dbReference type="EMBL" id="VDN12309.1"/>
    </source>
</evidence>
<dbReference type="InterPro" id="IPR036034">
    <property type="entry name" value="PDZ_sf"/>
</dbReference>
<name>A0A3P7NTQ8_DIBLA</name>
<dbReference type="SUPFAM" id="SSF50156">
    <property type="entry name" value="PDZ domain-like"/>
    <property type="match status" value="1"/>
</dbReference>
<dbReference type="EMBL" id="UYRU01053581">
    <property type="protein sequence ID" value="VDN12309.1"/>
    <property type="molecule type" value="Genomic_DNA"/>
</dbReference>
<reference evidence="2 3" key="1">
    <citation type="submission" date="2018-11" db="EMBL/GenBank/DDBJ databases">
        <authorList>
            <consortium name="Pathogen Informatics"/>
        </authorList>
    </citation>
    <scope>NUCLEOTIDE SEQUENCE [LARGE SCALE GENOMIC DNA]</scope>
</reference>
<dbReference type="Gene3D" id="2.30.42.10">
    <property type="match status" value="1"/>
</dbReference>
<feature type="non-terminal residue" evidence="2">
    <location>
        <position position="1"/>
    </location>
</feature>
<evidence type="ECO:0000259" key="1">
    <source>
        <dbReference type="PROSITE" id="PS50106"/>
    </source>
</evidence>
<evidence type="ECO:0000313" key="3">
    <source>
        <dbReference type="Proteomes" id="UP000281553"/>
    </source>
</evidence>
<protein>
    <recommendedName>
        <fullName evidence="1">PDZ domain-containing protein</fullName>
    </recommendedName>
</protein>